<accession>A0AA92BZY3</accession>
<keyword evidence="6" id="KW-0324">Glycolysis</keyword>
<evidence type="ECO:0000259" key="8">
    <source>
        <dbReference type="Pfam" id="PF06560"/>
    </source>
</evidence>
<dbReference type="Proteomes" id="UP000244335">
    <property type="component" value="Unassembled WGS sequence"/>
</dbReference>
<dbReference type="GO" id="GO:0006094">
    <property type="term" value="P:gluconeogenesis"/>
    <property type="evidence" value="ECO:0007669"/>
    <property type="project" value="UniProtKB-KW"/>
</dbReference>
<feature type="domain" description="Glucose-6-phosphate isomerase prokaryote" evidence="8">
    <location>
        <begin position="24"/>
        <end position="176"/>
    </location>
</feature>
<dbReference type="CDD" id="cd02218">
    <property type="entry name" value="cupin_PGI"/>
    <property type="match status" value="1"/>
</dbReference>
<dbReference type="InterPro" id="IPR051610">
    <property type="entry name" value="GPI/OXD"/>
</dbReference>
<evidence type="ECO:0000256" key="7">
    <source>
        <dbReference type="ARBA" id="ARBA00029321"/>
    </source>
</evidence>
<keyword evidence="5" id="KW-0479">Metal-binding</keyword>
<dbReference type="InterPro" id="IPR014710">
    <property type="entry name" value="RmlC-like_jellyroll"/>
</dbReference>
<evidence type="ECO:0000256" key="4">
    <source>
        <dbReference type="ARBA" id="ARBA00022432"/>
    </source>
</evidence>
<dbReference type="EMBL" id="QDFR01000010">
    <property type="protein sequence ID" value="PVE50703.1"/>
    <property type="molecule type" value="Genomic_DNA"/>
</dbReference>
<dbReference type="Gene3D" id="2.60.120.10">
    <property type="entry name" value="Jelly Rolls"/>
    <property type="match status" value="1"/>
</dbReference>
<evidence type="ECO:0000256" key="5">
    <source>
        <dbReference type="ARBA" id="ARBA00022723"/>
    </source>
</evidence>
<dbReference type="EC" id="5.3.1.9" evidence="3"/>
<evidence type="ECO:0000256" key="1">
    <source>
        <dbReference type="ARBA" id="ARBA00004926"/>
    </source>
</evidence>
<comment type="catalytic activity">
    <reaction evidence="7">
        <text>alpha-D-glucose 6-phosphate = beta-D-fructose 6-phosphate</text>
        <dbReference type="Rhea" id="RHEA:11816"/>
        <dbReference type="ChEBI" id="CHEBI:57634"/>
        <dbReference type="ChEBI" id="CHEBI:58225"/>
        <dbReference type="EC" id="5.3.1.9"/>
    </reaction>
</comment>
<protein>
    <recommendedName>
        <fullName evidence="3">glucose-6-phosphate isomerase</fullName>
        <ecNumber evidence="3">5.3.1.9</ecNumber>
    </recommendedName>
</protein>
<evidence type="ECO:0000256" key="3">
    <source>
        <dbReference type="ARBA" id="ARBA00011952"/>
    </source>
</evidence>
<comment type="pathway">
    <text evidence="1">Carbohydrate degradation; glycolysis; D-glyceraldehyde 3-phosphate and glycerone phosphate from D-glucose: step 2/4.</text>
</comment>
<dbReference type="InterPro" id="IPR010551">
    <property type="entry name" value="G6P_isomerase_prok"/>
</dbReference>
<gene>
    <name evidence="9" type="ORF">DC430_20785</name>
</gene>
<dbReference type="GO" id="GO:0005737">
    <property type="term" value="C:cytoplasm"/>
    <property type="evidence" value="ECO:0007669"/>
    <property type="project" value="InterPro"/>
</dbReference>
<dbReference type="SUPFAM" id="SSF51182">
    <property type="entry name" value="RmlC-like cupins"/>
    <property type="match status" value="1"/>
</dbReference>
<proteinExistence type="inferred from homology"/>
<dbReference type="AlphaFoldDB" id="A0AA92BZY3"/>
<reference evidence="9 10" key="1">
    <citation type="submission" date="2018-04" db="EMBL/GenBank/DDBJ databases">
        <authorList>
            <person name="Hagen T."/>
        </authorList>
    </citation>
    <scope>NUCLEOTIDE SEQUENCE [LARGE SCALE GENOMIC DNA]</scope>
    <source>
        <strain evidence="9 10">TPD7009</strain>
    </source>
</reference>
<dbReference type="GO" id="GO:0006096">
    <property type="term" value="P:glycolytic process"/>
    <property type="evidence" value="ECO:0007669"/>
    <property type="project" value="UniProtKB-KW"/>
</dbReference>
<keyword evidence="4" id="KW-0312">Gluconeogenesis</keyword>
<name>A0AA92BZY3_RHIRH</name>
<dbReference type="Pfam" id="PF06560">
    <property type="entry name" value="GPI"/>
    <property type="match status" value="1"/>
</dbReference>
<dbReference type="PANTHER" id="PTHR35848">
    <property type="entry name" value="OXALATE-BINDING PROTEIN"/>
    <property type="match status" value="1"/>
</dbReference>
<evidence type="ECO:0000256" key="2">
    <source>
        <dbReference type="ARBA" id="ARBA00006542"/>
    </source>
</evidence>
<sequence length="187" mass="20562">MLPEGVLIDGSTGAVSPATGKYTKRLSELTEIFQDRDEVDRMVATAGDPVVYEVIEYKKDGSDLFFGTTTMESGKVSGEFFMTRGHFHQRRDMGEVYYTQSGHGILLLESRAGETKVVRMEPGVCAFIPPDWAHRSINVGDEKLVFVWVCNVEAGHDYGEILNRGMRKIVVAESGGAAVVDNPRNAA</sequence>
<comment type="caution">
    <text evidence="9">The sequence shown here is derived from an EMBL/GenBank/DDBJ whole genome shotgun (WGS) entry which is preliminary data.</text>
</comment>
<evidence type="ECO:0000256" key="6">
    <source>
        <dbReference type="ARBA" id="ARBA00023152"/>
    </source>
</evidence>
<keyword evidence="9" id="KW-0413">Isomerase</keyword>
<evidence type="ECO:0000313" key="9">
    <source>
        <dbReference type="EMBL" id="PVE50703.1"/>
    </source>
</evidence>
<dbReference type="PANTHER" id="PTHR35848:SF6">
    <property type="entry name" value="CUPIN TYPE-2 DOMAIN-CONTAINING PROTEIN"/>
    <property type="match status" value="1"/>
</dbReference>
<evidence type="ECO:0000313" key="10">
    <source>
        <dbReference type="Proteomes" id="UP000244335"/>
    </source>
</evidence>
<organism evidence="9 10">
    <name type="scientific">Rhizobium rhizogenes</name>
    <name type="common">Agrobacterium rhizogenes</name>
    <dbReference type="NCBI Taxonomy" id="359"/>
    <lineage>
        <taxon>Bacteria</taxon>
        <taxon>Pseudomonadati</taxon>
        <taxon>Pseudomonadota</taxon>
        <taxon>Alphaproteobacteria</taxon>
        <taxon>Hyphomicrobiales</taxon>
        <taxon>Rhizobiaceae</taxon>
        <taxon>Rhizobium/Agrobacterium group</taxon>
        <taxon>Rhizobium</taxon>
    </lineage>
</organism>
<dbReference type="InterPro" id="IPR011051">
    <property type="entry name" value="RmlC_Cupin_sf"/>
</dbReference>
<dbReference type="GO" id="GO:0046872">
    <property type="term" value="F:metal ion binding"/>
    <property type="evidence" value="ECO:0007669"/>
    <property type="project" value="UniProtKB-KW"/>
</dbReference>
<dbReference type="GO" id="GO:0004347">
    <property type="term" value="F:glucose-6-phosphate isomerase activity"/>
    <property type="evidence" value="ECO:0007669"/>
    <property type="project" value="UniProtKB-EC"/>
</dbReference>
<comment type="similarity">
    <text evidence="2">Belongs to the archaeal-type GPI family.</text>
</comment>